<evidence type="ECO:0000313" key="2">
    <source>
        <dbReference type="Proteomes" id="UP000198795"/>
    </source>
</evidence>
<accession>A0A1H0PSW6</accession>
<evidence type="ECO:0008006" key="3">
    <source>
        <dbReference type="Google" id="ProtNLM"/>
    </source>
</evidence>
<dbReference type="EMBL" id="FNJC01000003">
    <property type="protein sequence ID" value="SDP08241.1"/>
    <property type="molecule type" value="Genomic_DNA"/>
</dbReference>
<organism evidence="1 2">
    <name type="scientific">Filomicrobium insigne</name>
    <dbReference type="NCBI Taxonomy" id="418854"/>
    <lineage>
        <taxon>Bacteria</taxon>
        <taxon>Pseudomonadati</taxon>
        <taxon>Pseudomonadota</taxon>
        <taxon>Alphaproteobacteria</taxon>
        <taxon>Hyphomicrobiales</taxon>
        <taxon>Hyphomicrobiaceae</taxon>
        <taxon>Filomicrobium</taxon>
    </lineage>
</organism>
<proteinExistence type="predicted"/>
<reference evidence="1 2" key="1">
    <citation type="submission" date="2016-10" db="EMBL/GenBank/DDBJ databases">
        <authorList>
            <person name="Varghese N."/>
            <person name="Submissions S."/>
        </authorList>
    </citation>
    <scope>NUCLEOTIDE SEQUENCE [LARGE SCALE GENOMIC DNA]</scope>
    <source>
        <strain evidence="1 2">CGMCC 1.6497</strain>
    </source>
</reference>
<protein>
    <recommendedName>
        <fullName evidence="3">Transglycosylase SLT domain-containing protein</fullName>
    </recommendedName>
</protein>
<dbReference type="Proteomes" id="UP000198795">
    <property type="component" value="Unassembled WGS sequence"/>
</dbReference>
<comment type="caution">
    <text evidence="1">The sequence shown here is derived from an EMBL/GenBank/DDBJ whole genome shotgun (WGS) entry which is preliminary data.</text>
</comment>
<name>A0A1H0PSW6_9HYPH</name>
<sequence>MPPPEQAMKLDLCKDFAPFYAHATGKAVSDANEQAGIVWESGSPTGGVKLSTLKKDMGSTMIVKKRCMAASMLLGALLLTGSVQVPEAHARGSASEFATQLSADDRRQFEEYYKAWTFHQAEKDAFWDQVESKRSARRKKIRRGDLVRKSDYVTGYPPEFEGPNLSKRLAAAWAKFLAGDEKKPERPRDELPGINDYLAAAKRHYGFVPERISEREFKLRYAREALRLGLSKDQVVRVYALETGGIGTADMQAGIHPLRKTGRPISSALGYAQLLSANSVDELVKHGADFVARLERMSRSHEVSAERRQNLQKKASILRRMLKKAKSIPHVWSRHQAFAKTGHGMGIHPINLDGDIGPWLQVIKLKGIKEFAERKNRYNLDPTELELMNLAGPGTGVEMMTSVGLRMPTVNFFSRRGYERNSIVRGRTSAELLKALEDRMNHNVKNSGAVEFAEVFDMLTAEARR</sequence>
<keyword evidence="2" id="KW-1185">Reference proteome</keyword>
<evidence type="ECO:0000313" key="1">
    <source>
        <dbReference type="EMBL" id="SDP08241.1"/>
    </source>
</evidence>
<gene>
    <name evidence="1" type="ORF">SAMN04488061_2142</name>
</gene>